<accession>A0A1V4ES68</accession>
<dbReference type="Pfam" id="PF04138">
    <property type="entry name" value="GtrA_DPMS_TM"/>
    <property type="match status" value="1"/>
</dbReference>
<evidence type="ECO:0000256" key="5">
    <source>
        <dbReference type="ARBA" id="ARBA00023136"/>
    </source>
</evidence>
<evidence type="ECO:0000313" key="8">
    <source>
        <dbReference type="EMBL" id="OPG15779.1"/>
    </source>
</evidence>
<comment type="caution">
    <text evidence="8">The sequence shown here is derived from an EMBL/GenBank/DDBJ whole genome shotgun (WGS) entry which is preliminary data.</text>
</comment>
<dbReference type="AlphaFoldDB" id="A0A1V4ES68"/>
<dbReference type="EMBL" id="MWPS01000026">
    <property type="protein sequence ID" value="OPG15779.1"/>
    <property type="molecule type" value="Genomic_DNA"/>
</dbReference>
<dbReference type="GO" id="GO:0005886">
    <property type="term" value="C:plasma membrane"/>
    <property type="evidence" value="ECO:0007669"/>
    <property type="project" value="TreeGrafter"/>
</dbReference>
<dbReference type="InterPro" id="IPR051401">
    <property type="entry name" value="GtrA_CellWall_Glycosyl"/>
</dbReference>
<dbReference type="Proteomes" id="UP000190229">
    <property type="component" value="Unassembled WGS sequence"/>
</dbReference>
<feature type="transmembrane region" description="Helical" evidence="6">
    <location>
        <begin position="12"/>
        <end position="33"/>
    </location>
</feature>
<name>A0A1V4ES68_9BACL</name>
<evidence type="ECO:0000256" key="2">
    <source>
        <dbReference type="ARBA" id="ARBA00009399"/>
    </source>
</evidence>
<keyword evidence="3 6" id="KW-0812">Transmembrane</keyword>
<reference evidence="8 9" key="1">
    <citation type="submission" date="2017-02" db="EMBL/GenBank/DDBJ databases">
        <title>Draft genome of Acidibacillus ferrooxidans Huett2.</title>
        <authorList>
            <person name="Schopf S."/>
        </authorList>
    </citation>
    <scope>NUCLEOTIDE SEQUENCE [LARGE SCALE GENOMIC DNA]</scope>
    <source>
        <strain evidence="8 9">Huett2</strain>
    </source>
</reference>
<dbReference type="OrthoDB" id="9812049at2"/>
<gene>
    <name evidence="8" type="ORF">B2M26_09175</name>
</gene>
<comment type="subcellular location">
    <subcellularLocation>
        <location evidence="1">Membrane</location>
        <topology evidence="1">Multi-pass membrane protein</topology>
    </subcellularLocation>
</comment>
<evidence type="ECO:0000259" key="7">
    <source>
        <dbReference type="Pfam" id="PF04138"/>
    </source>
</evidence>
<organism evidence="8 9">
    <name type="scientific">Ferroacidibacillus organovorans</name>
    <dbReference type="NCBI Taxonomy" id="1765683"/>
    <lineage>
        <taxon>Bacteria</taxon>
        <taxon>Bacillati</taxon>
        <taxon>Bacillota</taxon>
        <taxon>Bacilli</taxon>
        <taxon>Bacillales</taxon>
        <taxon>Alicyclobacillaceae</taxon>
        <taxon>Ferroacidibacillus</taxon>
    </lineage>
</organism>
<evidence type="ECO:0000256" key="4">
    <source>
        <dbReference type="ARBA" id="ARBA00022989"/>
    </source>
</evidence>
<dbReference type="PANTHER" id="PTHR38459:SF1">
    <property type="entry name" value="PROPHAGE BACTOPRENOL-LINKED GLUCOSE TRANSLOCASE HOMOLOG"/>
    <property type="match status" value="1"/>
</dbReference>
<evidence type="ECO:0000256" key="1">
    <source>
        <dbReference type="ARBA" id="ARBA00004141"/>
    </source>
</evidence>
<feature type="transmembrane region" description="Helical" evidence="6">
    <location>
        <begin position="77"/>
        <end position="97"/>
    </location>
</feature>
<comment type="similarity">
    <text evidence="2">Belongs to the GtrA family.</text>
</comment>
<dbReference type="InterPro" id="IPR007267">
    <property type="entry name" value="GtrA_DPMS_TM"/>
</dbReference>
<dbReference type="PANTHER" id="PTHR38459">
    <property type="entry name" value="PROPHAGE BACTOPRENOL-LINKED GLUCOSE TRANSLOCASE HOMOLOG"/>
    <property type="match status" value="1"/>
</dbReference>
<evidence type="ECO:0000313" key="9">
    <source>
        <dbReference type="Proteomes" id="UP000190229"/>
    </source>
</evidence>
<protein>
    <recommendedName>
        <fullName evidence="7">GtrA/DPMS transmembrane domain-containing protein</fullName>
    </recommendedName>
</protein>
<sequence>MRRVTNQYANFLLVGVSSVFVDIAVLNGLLLLSPHASGWTLTLDNTLSVIAAIANSYLFNTRITFRREATGHVRQRVLFILQALINIALNDLVLNQMTSIALQMGFKPLFATNIGKGFAMLVASSVTFFLLRTVVFAKKGTAKSKSDQRANETPFTLSSVAKTTPATQIPLQTGIVSPVLLNPTVRDEDQIVSDVRETLPVFAAGKH</sequence>
<keyword evidence="5 6" id="KW-0472">Membrane</keyword>
<keyword evidence="9" id="KW-1185">Reference proteome</keyword>
<feature type="domain" description="GtrA/DPMS transmembrane" evidence="7">
    <location>
        <begin position="11"/>
        <end position="136"/>
    </location>
</feature>
<keyword evidence="4 6" id="KW-1133">Transmembrane helix</keyword>
<feature type="transmembrane region" description="Helical" evidence="6">
    <location>
        <begin position="45"/>
        <end position="65"/>
    </location>
</feature>
<evidence type="ECO:0000256" key="6">
    <source>
        <dbReference type="SAM" id="Phobius"/>
    </source>
</evidence>
<dbReference type="GO" id="GO:0000271">
    <property type="term" value="P:polysaccharide biosynthetic process"/>
    <property type="evidence" value="ECO:0007669"/>
    <property type="project" value="InterPro"/>
</dbReference>
<evidence type="ECO:0000256" key="3">
    <source>
        <dbReference type="ARBA" id="ARBA00022692"/>
    </source>
</evidence>
<feature type="transmembrane region" description="Helical" evidence="6">
    <location>
        <begin position="117"/>
        <end position="137"/>
    </location>
</feature>
<proteinExistence type="inferred from homology"/>